<feature type="transmembrane region" description="Helical" evidence="1">
    <location>
        <begin position="6"/>
        <end position="27"/>
    </location>
</feature>
<dbReference type="Proteomes" id="UP000308768">
    <property type="component" value="Unassembled WGS sequence"/>
</dbReference>
<evidence type="ECO:0000313" key="3">
    <source>
        <dbReference type="Proteomes" id="UP000308768"/>
    </source>
</evidence>
<dbReference type="OrthoDB" id="5405107at2759"/>
<sequence length="154" mass="16580">MAVALPILHSVQACLSAYGLYLSYISITDLQRYEEKSEKAAKYSTTAEHQLHKTRTTQASGALTITTSLVTSLTLAYLSTSTPTLLKFALNPALAAGALFARAHISNFWRGKAKVPFVGGFNEAISRTGELQTLLAWLAGSWAITGAVWGWSLS</sequence>
<name>A0A4U0XV10_9PEZI</name>
<proteinExistence type="predicted"/>
<evidence type="ECO:0000256" key="1">
    <source>
        <dbReference type="SAM" id="Phobius"/>
    </source>
</evidence>
<organism evidence="2 3">
    <name type="scientific">Cryomyces minteri</name>
    <dbReference type="NCBI Taxonomy" id="331657"/>
    <lineage>
        <taxon>Eukaryota</taxon>
        <taxon>Fungi</taxon>
        <taxon>Dikarya</taxon>
        <taxon>Ascomycota</taxon>
        <taxon>Pezizomycotina</taxon>
        <taxon>Dothideomycetes</taxon>
        <taxon>Dothideomycetes incertae sedis</taxon>
        <taxon>Cryomyces</taxon>
    </lineage>
</organism>
<accession>A0A4U0XV10</accession>
<comment type="caution">
    <text evidence="2">The sequence shown here is derived from an EMBL/GenBank/DDBJ whole genome shotgun (WGS) entry which is preliminary data.</text>
</comment>
<keyword evidence="1" id="KW-0472">Membrane</keyword>
<feature type="transmembrane region" description="Helical" evidence="1">
    <location>
        <begin position="85"/>
        <end position="105"/>
    </location>
</feature>
<gene>
    <name evidence="2" type="ORF">B0A49_00356</name>
</gene>
<reference evidence="2 3" key="1">
    <citation type="submission" date="2017-03" db="EMBL/GenBank/DDBJ databases">
        <title>Genomes of endolithic fungi from Antarctica.</title>
        <authorList>
            <person name="Coleine C."/>
            <person name="Masonjones S."/>
            <person name="Stajich J.E."/>
        </authorList>
    </citation>
    <scope>NUCLEOTIDE SEQUENCE [LARGE SCALE GENOMIC DNA]</scope>
    <source>
        <strain evidence="2 3">CCFEE 5187</strain>
    </source>
</reference>
<feature type="transmembrane region" description="Helical" evidence="1">
    <location>
        <begin position="134"/>
        <end position="152"/>
    </location>
</feature>
<feature type="transmembrane region" description="Helical" evidence="1">
    <location>
        <begin position="59"/>
        <end position="79"/>
    </location>
</feature>
<dbReference type="EMBL" id="NAJN01000020">
    <property type="protein sequence ID" value="TKA81584.1"/>
    <property type="molecule type" value="Genomic_DNA"/>
</dbReference>
<keyword evidence="3" id="KW-1185">Reference proteome</keyword>
<evidence type="ECO:0000313" key="2">
    <source>
        <dbReference type="EMBL" id="TKA81584.1"/>
    </source>
</evidence>
<keyword evidence="1" id="KW-1133">Transmembrane helix</keyword>
<dbReference type="AlphaFoldDB" id="A0A4U0XV10"/>
<protein>
    <submittedName>
        <fullName evidence="2">Uncharacterized protein</fullName>
    </submittedName>
</protein>
<keyword evidence="1" id="KW-0812">Transmembrane</keyword>